<gene>
    <name evidence="2" type="ORF">ENU20_00835</name>
</gene>
<sequence>MSNKFLSILILLIFLFNLIPSINVYAKTITIDGDPSDWTGTAPADPNTFVYSNGEWIWKDAQGDERTDFTNPDPQVDLLEFRVSGDTNYLYLLFIFNFPADLYIGDNGATFIALAIDRDRTPGSGVEWFGGESETRVSDAARWEYQLIINLADSRYNGQNLRSVSHPLDENTNNWGAIFQLIDTTWSHIYQTGDDGTYGLLAVNLDNNAIEVKLSWSLIGGMPDGTYVRFTLITARGWSDYDGNGGGTWDANGSDALDTVTTATHTWIEVQDGVVDYYVDVYFVNGEPVEPPPPQYRVYGYVVDQYNNPVEVATVALNGYSTTTGSDGYFELLVGSGTYVLTISKAGYETYISNITVEADTDLGTITIHKFLVNITSNVNDFSTGAKAYEAPALLTATGNDENALKYLYIDFDDKYLYIGTDFYAGTWGLAFGIGIDANPGTTLGYGLGESDSWSRKIGFKYAYIDYQAYFWVSDGSVQAVNFYRYNYATGTWEYNVATIYYSPLAAGHDGNTLFKVAIPLNVITGTQDYGGNILIVVWIAGGDGSSAVSALPLNPLTLSAGGGEWGDTDVIYTYVKVDMIAKSFSPYPTDIATTIATDKDTYEVYVGYPVNIGATLTDAENSPLMHQTLYIVEKTDVSGVTDFNGKATLTITDLAEGTYTFTVKYDGHWSWSGSTKTVTVIVTTPPATYRVYGYVKDYTGAPVSDAKVELLDTNLNDVKSTSSGADGYYEITDVVPGTYFIRVTKTGYAKWLKQVVVDADKEVSVTLYPPRVDMTRPVNDFPAGSLVYKALKPLSNQPGAKHNVSMIYVTWDTEYLYIGFDLVPEDWWIAIGIGIDVNPGTQNGFGAVFGKTANDWRDAWNRKINFTTPYGVGPVYPEILTYLWYQGTDGVTAAQIIRYKYESYPPIVGPAYGVEHWEPWDYGYGTPGYVIATKSGELTKIAIPWEKIMFLPGIEYTGEIAIIVWVTHGEPSSALSAAPLNPLVHDSSEWGEWGDHDVLYMSVRLTYDSDKDYLPEIVRADQVRSFYPEITTTVETDKDVYEVGAGATFTIKARVKNALDHYLPYVKVQVIDHEGKVVGEGITTTQTGGEDAFTTFINVVAPTDKGTYNWTVRFVGEAGFLPSAKTITLNVPRYGSRIVDVSVDLTYDLDFNGRISPGDVITVRFKLEGFVGGVWSPLSDKTVYVKFNYTYNGIVDTISVITGPDGYGIATYTIRSEVLADILLVTIEFPGDADYAPATVTRVVEILLRIIDGSRLDWGTELPRSTPGIAPRVDEIVVTDPVGDINRNPLVTGKYAELDIAEVRITWDGVYVYFYVKFAGPLSDNKHFTVNIAIDATPDNPLDGFSEWLYGYWFTDIRLGGFDAYGRHVDVWKWTHVIEAVPIDNRVEVRVMGPDRIFAGKLSVNTDEGFIEFSVPCKELRYLDFTEPFRVWIIVFGVEGPGKYLAPVGANAIDIAGVGDTNLEVLTYRDPDWANLVWPREDIWVDNAFIIKFSKPATPDIPDPSPAVPPTSVKILGIIYNGSFITEYEGDRALYGLVLIQVKGTQGRPVTVTIGDKTFTGVVGGDDVALVPVSGPSEYRGYLTITASSDGVTDETTIFYIITWLVPPAVPEPWIIPLIILAALIALLFKKRE</sequence>
<protein>
    <submittedName>
        <fullName evidence="2">PEGA domain-containing protein</fullName>
    </submittedName>
</protein>
<keyword evidence="1" id="KW-0812">Transmembrane</keyword>
<keyword evidence="1" id="KW-1133">Transmembrane helix</keyword>
<dbReference type="Gene3D" id="2.60.40.1120">
    <property type="entry name" value="Carboxypeptidase-like, regulatory domain"/>
    <property type="match status" value="2"/>
</dbReference>
<evidence type="ECO:0000256" key="1">
    <source>
        <dbReference type="SAM" id="Phobius"/>
    </source>
</evidence>
<evidence type="ECO:0000313" key="2">
    <source>
        <dbReference type="EMBL" id="HGQ73612.1"/>
    </source>
</evidence>
<comment type="caution">
    <text evidence="2">The sequence shown here is derived from an EMBL/GenBank/DDBJ whole genome shotgun (WGS) entry which is preliminary data.</text>
</comment>
<organism evidence="2">
    <name type="scientific">Staphylothermus marinus</name>
    <dbReference type="NCBI Taxonomy" id="2280"/>
    <lineage>
        <taxon>Archaea</taxon>
        <taxon>Thermoproteota</taxon>
        <taxon>Thermoprotei</taxon>
        <taxon>Desulfurococcales</taxon>
        <taxon>Desulfurococcaceae</taxon>
        <taxon>Staphylothermus</taxon>
    </lineage>
</organism>
<keyword evidence="1" id="KW-0472">Membrane</keyword>
<feature type="transmembrane region" description="Helical" evidence="1">
    <location>
        <begin position="1614"/>
        <end position="1630"/>
    </location>
</feature>
<dbReference type="Pfam" id="PF13620">
    <property type="entry name" value="CarboxypepD_reg"/>
    <property type="match status" value="2"/>
</dbReference>
<dbReference type="SUPFAM" id="SSF49464">
    <property type="entry name" value="Carboxypeptidase regulatory domain-like"/>
    <property type="match status" value="2"/>
</dbReference>
<dbReference type="EMBL" id="DTBP01000010">
    <property type="protein sequence ID" value="HGQ73612.1"/>
    <property type="molecule type" value="Genomic_DNA"/>
</dbReference>
<accession>A0A7C4NR54</accession>
<proteinExistence type="predicted"/>
<name>A0A7C4NR54_STAMA</name>
<reference evidence="2" key="1">
    <citation type="journal article" date="2020" name="mSystems">
        <title>Genome- and Community-Level Interaction Insights into Carbon Utilization and Element Cycling Functions of Hydrothermarchaeota in Hydrothermal Sediment.</title>
        <authorList>
            <person name="Zhou Z."/>
            <person name="Liu Y."/>
            <person name="Xu W."/>
            <person name="Pan J."/>
            <person name="Luo Z.H."/>
            <person name="Li M."/>
        </authorList>
    </citation>
    <scope>NUCLEOTIDE SEQUENCE [LARGE SCALE GENOMIC DNA]</scope>
    <source>
        <strain evidence="2">SpSt-648</strain>
    </source>
</reference>
<dbReference type="InterPro" id="IPR008969">
    <property type="entry name" value="CarboxyPept-like_regulatory"/>
</dbReference>